<gene>
    <name evidence="2" type="ordered locus">MYSTI_06215</name>
</gene>
<evidence type="ECO:0000313" key="2">
    <source>
        <dbReference type="EMBL" id="AGC47488.1"/>
    </source>
</evidence>
<accession>L7UHJ8</accession>
<dbReference type="AlphaFoldDB" id="L7UHJ8"/>
<reference evidence="2 3" key="1">
    <citation type="journal article" date="2013" name="Genome Announc.">
        <title>Complete genome sequence of Myxococcus stipitatus strain DSM 14675, a fruiting myxobacterium.</title>
        <authorList>
            <person name="Huntley S."/>
            <person name="Kneip S."/>
            <person name="Treuner-Lange A."/>
            <person name="Sogaard-Andersen L."/>
        </authorList>
    </citation>
    <scope>NUCLEOTIDE SEQUENCE [LARGE SCALE GENOMIC DNA]</scope>
    <source>
        <strain evidence="3">DSM 14675 / JCM 12634 / Mx s8</strain>
    </source>
</reference>
<organism evidence="2 3">
    <name type="scientific">Myxococcus stipitatus (strain DSM 14675 / JCM 12634 / Mx s8)</name>
    <dbReference type="NCBI Taxonomy" id="1278073"/>
    <lineage>
        <taxon>Bacteria</taxon>
        <taxon>Pseudomonadati</taxon>
        <taxon>Myxococcota</taxon>
        <taxon>Myxococcia</taxon>
        <taxon>Myxococcales</taxon>
        <taxon>Cystobacterineae</taxon>
        <taxon>Myxococcaceae</taxon>
        <taxon>Myxococcus</taxon>
    </lineage>
</organism>
<keyword evidence="3" id="KW-1185">Reference proteome</keyword>
<protein>
    <submittedName>
        <fullName evidence="2">Uncharacterized protein</fullName>
    </submittedName>
</protein>
<evidence type="ECO:0000256" key="1">
    <source>
        <dbReference type="SAM" id="MobiDB-lite"/>
    </source>
</evidence>
<dbReference type="Proteomes" id="UP000011131">
    <property type="component" value="Chromosome"/>
</dbReference>
<evidence type="ECO:0000313" key="3">
    <source>
        <dbReference type="Proteomes" id="UP000011131"/>
    </source>
</evidence>
<feature type="region of interest" description="Disordered" evidence="1">
    <location>
        <begin position="76"/>
        <end position="128"/>
    </location>
</feature>
<dbReference type="KEGG" id="msd:MYSTI_06215"/>
<dbReference type="EMBL" id="CP004025">
    <property type="protein sequence ID" value="AGC47488.1"/>
    <property type="molecule type" value="Genomic_DNA"/>
</dbReference>
<sequence>MGQLSSETLLDLDLDWGAWAVGAEDVEDGGCVVACGSAPFDCEPRLEQPAEKQSTADTARIDGSLSRCMVDVPPLGMSLRAEGGQGGQTPAMPLLEAPAVGPSLGREPFIQGQTARPQGPYGCDSGRT</sequence>
<dbReference type="HOGENOM" id="CLU_1957221_0_0_7"/>
<name>L7UHJ8_MYXSD</name>
<proteinExistence type="predicted"/>